<accession>A0A6M4WLK6</accession>
<dbReference type="Gene3D" id="3.30.428.10">
    <property type="entry name" value="HIT-like"/>
    <property type="match status" value="1"/>
</dbReference>
<feature type="domain" description="HIT" evidence="5">
    <location>
        <begin position="11"/>
        <end position="118"/>
    </location>
</feature>
<keyword evidence="7" id="KW-1185">Reference proteome</keyword>
<protein>
    <submittedName>
        <fullName evidence="6">HIT family protein</fullName>
    </submittedName>
</protein>
<gene>
    <name evidence="6" type="ORF">G9272_07255</name>
</gene>
<feature type="region of interest" description="Disordered" evidence="4">
    <location>
        <begin position="131"/>
        <end position="172"/>
    </location>
</feature>
<dbReference type="Proteomes" id="UP000502665">
    <property type="component" value="Chromosome"/>
</dbReference>
<dbReference type="InterPro" id="IPR001310">
    <property type="entry name" value="Histidine_triad_HIT"/>
</dbReference>
<evidence type="ECO:0000313" key="6">
    <source>
        <dbReference type="EMBL" id="QJT00105.1"/>
    </source>
</evidence>
<sequence length="172" mass="18737">MTPDHHDADCLFCGIAAGSEPARVVTETADTLTFLPRNPVHPGHVLVVPRRHVTDIWDLDTATAAAVGAAVLRAAHAVRAVHRPEGLNVIQSSGAAATQSVPHLHVHVVPRYEGDRMPRLWPEHIEPEPELLDDSARRLRAETASPHEQQGERQGENQAAVEARHSGRDSRS</sequence>
<dbReference type="GO" id="GO:0009117">
    <property type="term" value="P:nucleotide metabolic process"/>
    <property type="evidence" value="ECO:0007669"/>
    <property type="project" value="TreeGrafter"/>
</dbReference>
<dbReference type="RefSeq" id="WP_171395757.1">
    <property type="nucleotide sequence ID" value="NZ_CP049838.1"/>
</dbReference>
<dbReference type="InterPro" id="IPR011146">
    <property type="entry name" value="HIT-like"/>
</dbReference>
<dbReference type="PANTHER" id="PTHR46648">
    <property type="entry name" value="HIT FAMILY PROTEIN 1"/>
    <property type="match status" value="1"/>
</dbReference>
<evidence type="ECO:0000256" key="4">
    <source>
        <dbReference type="SAM" id="MobiDB-lite"/>
    </source>
</evidence>
<dbReference type="SUPFAM" id="SSF54197">
    <property type="entry name" value="HIT-like"/>
    <property type="match status" value="1"/>
</dbReference>
<evidence type="ECO:0000313" key="7">
    <source>
        <dbReference type="Proteomes" id="UP000502665"/>
    </source>
</evidence>
<feature type="compositionally biased region" description="Basic and acidic residues" evidence="4">
    <location>
        <begin position="162"/>
        <end position="172"/>
    </location>
</feature>
<proteinExistence type="predicted"/>
<dbReference type="AlphaFoldDB" id="A0A6M4WLK6"/>
<evidence type="ECO:0000256" key="2">
    <source>
        <dbReference type="PIRSR" id="PIRSR601310-3"/>
    </source>
</evidence>
<name>A0A6M4WLK6_9ACTN</name>
<dbReference type="Pfam" id="PF01230">
    <property type="entry name" value="HIT"/>
    <property type="match status" value="1"/>
</dbReference>
<evidence type="ECO:0000256" key="1">
    <source>
        <dbReference type="PIRSR" id="PIRSR601310-1"/>
    </source>
</evidence>
<dbReference type="PROSITE" id="PS51084">
    <property type="entry name" value="HIT_2"/>
    <property type="match status" value="1"/>
</dbReference>
<evidence type="ECO:0000256" key="3">
    <source>
        <dbReference type="PROSITE-ProRule" id="PRU00464"/>
    </source>
</evidence>
<dbReference type="EMBL" id="CP049838">
    <property type="protein sequence ID" value="QJT00105.1"/>
    <property type="molecule type" value="Genomic_DNA"/>
</dbReference>
<reference evidence="6" key="1">
    <citation type="submission" date="2020-03" db="EMBL/GenBank/DDBJ databases">
        <title>Molecular networking-based the target discovery of potent antiproliferative macrolactams: 5/6/7/16 polycyclic ansamycins and glycosylated trienomycin from Streptomyces cacaoi subsp. asoensis.</title>
        <authorList>
            <person name="Liu L.-L."/>
        </authorList>
    </citation>
    <scope>NUCLEOTIDE SEQUENCE [LARGE SCALE GENOMIC DNA]</scope>
    <source>
        <strain evidence="6">H2S5</strain>
    </source>
</reference>
<organism evidence="6 7">
    <name type="scientific">Streptomyces asoensis</name>
    <dbReference type="NCBI Taxonomy" id="249586"/>
    <lineage>
        <taxon>Bacteria</taxon>
        <taxon>Bacillati</taxon>
        <taxon>Actinomycetota</taxon>
        <taxon>Actinomycetes</taxon>
        <taxon>Kitasatosporales</taxon>
        <taxon>Streptomycetaceae</taxon>
        <taxon>Streptomyces</taxon>
    </lineage>
</organism>
<feature type="short sequence motif" description="Histidine triad motif" evidence="2 3">
    <location>
        <begin position="103"/>
        <end position="107"/>
    </location>
</feature>
<dbReference type="PRINTS" id="PR00332">
    <property type="entry name" value="HISTRIAD"/>
</dbReference>
<dbReference type="InterPro" id="IPR036265">
    <property type="entry name" value="HIT-like_sf"/>
</dbReference>
<feature type="active site" description="Tele-AMP-histidine intermediate" evidence="1">
    <location>
        <position position="105"/>
    </location>
</feature>
<dbReference type="GO" id="GO:0003824">
    <property type="term" value="F:catalytic activity"/>
    <property type="evidence" value="ECO:0007669"/>
    <property type="project" value="InterPro"/>
</dbReference>
<evidence type="ECO:0000259" key="5">
    <source>
        <dbReference type="PROSITE" id="PS51084"/>
    </source>
</evidence>
<dbReference type="PANTHER" id="PTHR46648:SF1">
    <property type="entry name" value="ADENOSINE 5'-MONOPHOSPHORAMIDASE HNT1"/>
    <property type="match status" value="1"/>
</dbReference>